<accession>A0A2S5SSC4</accession>
<feature type="transmembrane region" description="Helical" evidence="1">
    <location>
        <begin position="33"/>
        <end position="52"/>
    </location>
</feature>
<protein>
    <recommendedName>
        <fullName evidence="2">GGDEF domain-containing protein</fullName>
    </recommendedName>
</protein>
<feature type="domain" description="GGDEF" evidence="2">
    <location>
        <begin position="286"/>
        <end position="418"/>
    </location>
</feature>
<dbReference type="InterPro" id="IPR029787">
    <property type="entry name" value="Nucleotide_cyclase"/>
</dbReference>
<keyword evidence="1" id="KW-0812">Transmembrane</keyword>
<gene>
    <name evidence="3" type="ORF">C1704_13345</name>
</gene>
<evidence type="ECO:0000256" key="1">
    <source>
        <dbReference type="SAM" id="Phobius"/>
    </source>
</evidence>
<feature type="transmembrane region" description="Helical" evidence="1">
    <location>
        <begin position="130"/>
        <end position="148"/>
    </location>
</feature>
<keyword evidence="1" id="KW-0472">Membrane</keyword>
<dbReference type="AlphaFoldDB" id="A0A2S5SSC4"/>
<dbReference type="Gene3D" id="3.30.70.270">
    <property type="match status" value="1"/>
</dbReference>
<dbReference type="Pfam" id="PF00990">
    <property type="entry name" value="GGDEF"/>
    <property type="match status" value="1"/>
</dbReference>
<reference evidence="3 4" key="1">
    <citation type="submission" date="2018-02" db="EMBL/GenBank/DDBJ databases">
        <title>Reclassifiation of [Polyangium] brachysporum DSM 7029 as Guopingzhaonella breviflexa gen. nov., sp. nov., a member of the family Comamonadaceae.</title>
        <authorList>
            <person name="Tang B."/>
        </authorList>
    </citation>
    <scope>NUCLEOTIDE SEQUENCE [LARGE SCALE GENOMIC DNA]</scope>
    <source>
        <strain evidence="3 4">BCRC 80649</strain>
    </source>
</reference>
<keyword evidence="4" id="KW-1185">Reference proteome</keyword>
<feature type="transmembrane region" description="Helical" evidence="1">
    <location>
        <begin position="94"/>
        <end position="118"/>
    </location>
</feature>
<dbReference type="InterPro" id="IPR043128">
    <property type="entry name" value="Rev_trsase/Diguanyl_cyclase"/>
</dbReference>
<dbReference type="Proteomes" id="UP000238605">
    <property type="component" value="Unassembled WGS sequence"/>
</dbReference>
<dbReference type="EMBL" id="PSNX01000012">
    <property type="protein sequence ID" value="PPE65613.1"/>
    <property type="molecule type" value="Genomic_DNA"/>
</dbReference>
<organism evidence="3 4">
    <name type="scientific">Caldimonas caldifontis</name>
    <dbReference type="NCBI Taxonomy" id="1452508"/>
    <lineage>
        <taxon>Bacteria</taxon>
        <taxon>Pseudomonadati</taxon>
        <taxon>Pseudomonadota</taxon>
        <taxon>Betaproteobacteria</taxon>
        <taxon>Burkholderiales</taxon>
        <taxon>Sphaerotilaceae</taxon>
        <taxon>Caldimonas</taxon>
    </lineage>
</organism>
<name>A0A2S5SSC4_9BURK</name>
<evidence type="ECO:0000259" key="2">
    <source>
        <dbReference type="PROSITE" id="PS50887"/>
    </source>
</evidence>
<feature type="transmembrane region" description="Helical" evidence="1">
    <location>
        <begin position="186"/>
        <end position="203"/>
    </location>
</feature>
<dbReference type="SMART" id="SM00267">
    <property type="entry name" value="GGDEF"/>
    <property type="match status" value="1"/>
</dbReference>
<keyword evidence="1" id="KW-1133">Transmembrane helix</keyword>
<feature type="transmembrane region" description="Helical" evidence="1">
    <location>
        <begin position="64"/>
        <end position="82"/>
    </location>
</feature>
<sequence length="418" mass="45531">MGGSPPMLRWCSPLRWPWPGPASADVRMAEFELLWLGLFLGVAAMALAYATGEALMRGDAVNGWYALHVVMMVLYQLVQLGYADRVLAEQDAAMAQAAGLVAGTLLAAVSVLFARRVLPRALGNLRADRWALAVAAFGVALTAGYVVWPELAREPTVALAQRAYYFLALLSVVFLLWALRGVRLPYIGWYAAAFVAAAAGVAVESATQRGWLPAGGWWDHYGMLAGAGVEILILTYALNFSARDLLRDPGERRDGARLDRWTGLLHGGELPGLLMSLSVRSLRMNTFGAVVMLRLANLEDLQRAHGAKVTEAAMKACARVLREVCSPADVPLRLDDARFVVVLEQVQSRTEAQALAQRILELGLQHHPELPPLEQLQLHAAIAYIPQDLKGRPQTLIDRLDHVAGQIRRGSGALIRSL</sequence>
<dbReference type="Pfam" id="PF07695">
    <property type="entry name" value="7TMR-DISM_7TM"/>
    <property type="match status" value="1"/>
</dbReference>
<proteinExistence type="predicted"/>
<dbReference type="InterPro" id="IPR011623">
    <property type="entry name" value="7TMR_DISM_rcpt_extracell_dom1"/>
</dbReference>
<evidence type="ECO:0000313" key="3">
    <source>
        <dbReference type="EMBL" id="PPE65613.1"/>
    </source>
</evidence>
<dbReference type="OrthoDB" id="9153211at2"/>
<comment type="caution">
    <text evidence="3">The sequence shown here is derived from an EMBL/GenBank/DDBJ whole genome shotgun (WGS) entry which is preliminary data.</text>
</comment>
<dbReference type="SUPFAM" id="SSF55073">
    <property type="entry name" value="Nucleotide cyclase"/>
    <property type="match status" value="1"/>
</dbReference>
<feature type="transmembrane region" description="Helical" evidence="1">
    <location>
        <begin position="223"/>
        <end position="242"/>
    </location>
</feature>
<evidence type="ECO:0000313" key="4">
    <source>
        <dbReference type="Proteomes" id="UP000238605"/>
    </source>
</evidence>
<dbReference type="InterPro" id="IPR000160">
    <property type="entry name" value="GGDEF_dom"/>
</dbReference>
<feature type="transmembrane region" description="Helical" evidence="1">
    <location>
        <begin position="163"/>
        <end position="179"/>
    </location>
</feature>
<dbReference type="PROSITE" id="PS50887">
    <property type="entry name" value="GGDEF"/>
    <property type="match status" value="1"/>
</dbReference>